<dbReference type="GO" id="GO:0005634">
    <property type="term" value="C:nucleus"/>
    <property type="evidence" value="ECO:0007669"/>
    <property type="project" value="TreeGrafter"/>
</dbReference>
<evidence type="ECO:0000256" key="1">
    <source>
        <dbReference type="SAM" id="MobiDB-lite"/>
    </source>
</evidence>
<evidence type="ECO:0000313" key="2">
    <source>
        <dbReference type="EMBL" id="CAF1078283.1"/>
    </source>
</evidence>
<reference evidence="2" key="1">
    <citation type="submission" date="2021-02" db="EMBL/GenBank/DDBJ databases">
        <authorList>
            <person name="Nowell W R."/>
        </authorList>
    </citation>
    <scope>NUCLEOTIDE SEQUENCE</scope>
</reference>
<dbReference type="AlphaFoldDB" id="A0A814MEJ5"/>
<sequence length="701" mass="80331">MPCCESHSSTKLMARLVGVCSKDQVPSFQTRQIPISIEENLLMKLQFDDSFLLLRTCPINKKCKAYETFVKTYQKLTPEELEVALSVPVSQIKEYIPRCVSCIGCRTSIDTFIKSLIEYHHPALEPLLLDAEDFFTITKCFRSNLENIYTLFYTYGSKLNSFIESIPKSKKSRRCNIHLLEKTKSISNWDIVWDLMDKECREEVTLIENNSLLQTLENYLRKHKFCSECKLKVSEAFELLINNADETNCERNGFRPSLYAGLRSCAHDKHIHVDADKDFIGSLISRAEPDIDGSQRERHAKTLDVAQEEVLTCIGIYLFDRLDKIYRTIRSEEQTCQLLFYILINCLRSNFETAADRKQDLNAALENLCEEFREVKQQKKRAKKKGRRQTKQPEKDTKPTDTIDEKVSNEIKLPSIRRRTNSCCSCLCFYCTERSNSVSTIETSLPTITIIKSPSCPSLLQYASECSVPHRVIREHRLPQSSSLETLFSSVSTRDCACHEGNLGKSDCSLSEPLFLCLNVPEKQTVLCDDCPSSSSTSCIRCSSTRTDLGYSSGQDDASSSGPWECSNVTCDTCLMKCPLHEVDETCCDLVSSNDDCSNICCIHETRIECIKHRELFDTTRKHKLQFELSHQYPFFDMDLKRVWDNSTSSAAETSSYISDVDIAHFHHANGDVKKTRAQLHESFKVKFSEWYHQQAKLWTK</sequence>
<feature type="compositionally biased region" description="Basic and acidic residues" evidence="1">
    <location>
        <begin position="391"/>
        <end position="405"/>
    </location>
</feature>
<protein>
    <submittedName>
        <fullName evidence="2">Uncharacterized protein</fullName>
    </submittedName>
</protein>
<dbReference type="PANTHER" id="PTHR13601:SF2">
    <property type="entry name" value="GAMETOGENETIN-BINDING PROTEIN 2"/>
    <property type="match status" value="1"/>
</dbReference>
<dbReference type="GO" id="GO:0005737">
    <property type="term" value="C:cytoplasm"/>
    <property type="evidence" value="ECO:0007669"/>
    <property type="project" value="TreeGrafter"/>
</dbReference>
<dbReference type="PANTHER" id="PTHR13601">
    <property type="entry name" value="GAMETOGENETIN-BINDING PROTEIN 2"/>
    <property type="match status" value="1"/>
</dbReference>
<organism evidence="2 3">
    <name type="scientific">Adineta ricciae</name>
    <name type="common">Rotifer</name>
    <dbReference type="NCBI Taxonomy" id="249248"/>
    <lineage>
        <taxon>Eukaryota</taxon>
        <taxon>Metazoa</taxon>
        <taxon>Spiralia</taxon>
        <taxon>Gnathifera</taxon>
        <taxon>Rotifera</taxon>
        <taxon>Eurotatoria</taxon>
        <taxon>Bdelloidea</taxon>
        <taxon>Adinetida</taxon>
        <taxon>Adinetidae</taxon>
        <taxon>Adineta</taxon>
    </lineage>
</organism>
<feature type="region of interest" description="Disordered" evidence="1">
    <location>
        <begin position="380"/>
        <end position="405"/>
    </location>
</feature>
<dbReference type="Proteomes" id="UP000663828">
    <property type="component" value="Unassembled WGS sequence"/>
</dbReference>
<proteinExistence type="predicted"/>
<comment type="caution">
    <text evidence="2">The sequence shown here is derived from an EMBL/GenBank/DDBJ whole genome shotgun (WGS) entry which is preliminary data.</text>
</comment>
<accession>A0A814MEJ5</accession>
<keyword evidence="3" id="KW-1185">Reference proteome</keyword>
<gene>
    <name evidence="2" type="ORF">XAT740_LOCUS17184</name>
</gene>
<evidence type="ECO:0000313" key="3">
    <source>
        <dbReference type="Proteomes" id="UP000663828"/>
    </source>
</evidence>
<dbReference type="EMBL" id="CAJNOR010001115">
    <property type="protein sequence ID" value="CAF1078283.1"/>
    <property type="molecule type" value="Genomic_DNA"/>
</dbReference>
<dbReference type="InterPro" id="IPR026073">
    <property type="entry name" value="GGNBP2"/>
</dbReference>
<feature type="compositionally biased region" description="Basic residues" evidence="1">
    <location>
        <begin position="380"/>
        <end position="390"/>
    </location>
</feature>
<name>A0A814MEJ5_ADIRI</name>